<accession>A0ACA9SIZ3</accession>
<sequence length="69" mass="8185">HWNFTKEYHATQIIQIGQTFDNDNAQVSVSFENKIKLDKILNRATTQERVLTREIKFLKELFGESQNKM</sequence>
<keyword evidence="2" id="KW-1185">Reference proteome</keyword>
<evidence type="ECO:0000313" key="1">
    <source>
        <dbReference type="EMBL" id="CAG8839738.1"/>
    </source>
</evidence>
<dbReference type="Proteomes" id="UP000789920">
    <property type="component" value="Unassembled WGS sequence"/>
</dbReference>
<gene>
    <name evidence="1" type="ORF">RPERSI_LOCUS31169</name>
</gene>
<reference evidence="1" key="1">
    <citation type="submission" date="2021-06" db="EMBL/GenBank/DDBJ databases">
        <authorList>
            <person name="Kallberg Y."/>
            <person name="Tangrot J."/>
            <person name="Rosling A."/>
        </authorList>
    </citation>
    <scope>NUCLEOTIDE SEQUENCE</scope>
    <source>
        <strain evidence="1">MA461A</strain>
    </source>
</reference>
<organism evidence="1 2">
    <name type="scientific">Racocetra persica</name>
    <dbReference type="NCBI Taxonomy" id="160502"/>
    <lineage>
        <taxon>Eukaryota</taxon>
        <taxon>Fungi</taxon>
        <taxon>Fungi incertae sedis</taxon>
        <taxon>Mucoromycota</taxon>
        <taxon>Glomeromycotina</taxon>
        <taxon>Glomeromycetes</taxon>
        <taxon>Diversisporales</taxon>
        <taxon>Gigasporaceae</taxon>
        <taxon>Racocetra</taxon>
    </lineage>
</organism>
<dbReference type="EMBL" id="CAJVQC010124573">
    <property type="protein sequence ID" value="CAG8839738.1"/>
    <property type="molecule type" value="Genomic_DNA"/>
</dbReference>
<evidence type="ECO:0000313" key="2">
    <source>
        <dbReference type="Proteomes" id="UP000789920"/>
    </source>
</evidence>
<feature type="non-terminal residue" evidence="1">
    <location>
        <position position="1"/>
    </location>
</feature>
<comment type="caution">
    <text evidence="1">The sequence shown here is derived from an EMBL/GenBank/DDBJ whole genome shotgun (WGS) entry which is preliminary data.</text>
</comment>
<proteinExistence type="predicted"/>
<protein>
    <submittedName>
        <fullName evidence="1">1644_t:CDS:1</fullName>
    </submittedName>
</protein>
<name>A0ACA9SIZ3_9GLOM</name>